<dbReference type="InterPro" id="IPR050204">
    <property type="entry name" value="AraC_XylS_family_regulators"/>
</dbReference>
<name>A0AAJ6DBW9_9MICC</name>
<dbReference type="Gene3D" id="1.10.10.60">
    <property type="entry name" value="Homeodomain-like"/>
    <property type="match status" value="2"/>
</dbReference>
<dbReference type="RefSeq" id="WP_279674583.1">
    <property type="nucleotide sequence ID" value="NZ_CP122566.1"/>
</dbReference>
<evidence type="ECO:0000256" key="2">
    <source>
        <dbReference type="ARBA" id="ARBA00023125"/>
    </source>
</evidence>
<evidence type="ECO:0000313" key="6">
    <source>
        <dbReference type="Proteomes" id="UP001224674"/>
    </source>
</evidence>
<evidence type="ECO:0000256" key="1">
    <source>
        <dbReference type="ARBA" id="ARBA00023015"/>
    </source>
</evidence>
<evidence type="ECO:0000313" key="5">
    <source>
        <dbReference type="EMBL" id="WGH92536.1"/>
    </source>
</evidence>
<dbReference type="InterPro" id="IPR018060">
    <property type="entry name" value="HTH_AraC"/>
</dbReference>
<keyword evidence="2" id="KW-0238">DNA-binding</keyword>
<evidence type="ECO:0000259" key="4">
    <source>
        <dbReference type="PROSITE" id="PS01124"/>
    </source>
</evidence>
<dbReference type="PROSITE" id="PS01124">
    <property type="entry name" value="HTH_ARAC_FAMILY_2"/>
    <property type="match status" value="1"/>
</dbReference>
<sequence length="234" mass="25887">MTFYVRQDYLEAELRWLPRTQPLVHLLHRSVYDDATGPELLRLPDSAMQYLGPYLARLAQLDTAGQEEFAVLSTAAQVADVVGRIAGATRIARAATVREPVLPRREVAAAVALLRRHPDHAWTIDELADRVALSSSQLTRVFWKEVGLSPSAQLRRVRVERMAELLTVGRLSVAEAARAVGWSNPVVASRAFKQRYGISPRAFASTAGTADTREQRVGLAVDGPNRGREGRRLV</sequence>
<feature type="domain" description="HTH araC/xylS-type" evidence="4">
    <location>
        <begin position="108"/>
        <end position="206"/>
    </location>
</feature>
<dbReference type="AlphaFoldDB" id="A0AAJ6DBW9"/>
<gene>
    <name evidence="5" type="ORF">QDX21_09505</name>
</gene>
<organism evidence="5 6">
    <name type="scientific">Auritidibacter ignavus</name>
    <dbReference type="NCBI Taxonomy" id="678932"/>
    <lineage>
        <taxon>Bacteria</taxon>
        <taxon>Bacillati</taxon>
        <taxon>Actinomycetota</taxon>
        <taxon>Actinomycetes</taxon>
        <taxon>Micrococcales</taxon>
        <taxon>Micrococcaceae</taxon>
        <taxon>Auritidibacter</taxon>
    </lineage>
</organism>
<dbReference type="EMBL" id="CP122566">
    <property type="protein sequence ID" value="WGH92536.1"/>
    <property type="molecule type" value="Genomic_DNA"/>
</dbReference>
<accession>A0AAJ6DBW9</accession>
<keyword evidence="6" id="KW-1185">Reference proteome</keyword>
<evidence type="ECO:0000256" key="3">
    <source>
        <dbReference type="ARBA" id="ARBA00023163"/>
    </source>
</evidence>
<dbReference type="Pfam" id="PF12833">
    <property type="entry name" value="HTH_18"/>
    <property type="match status" value="1"/>
</dbReference>
<dbReference type="GO" id="GO:0003700">
    <property type="term" value="F:DNA-binding transcription factor activity"/>
    <property type="evidence" value="ECO:0007669"/>
    <property type="project" value="InterPro"/>
</dbReference>
<dbReference type="InterPro" id="IPR009057">
    <property type="entry name" value="Homeodomain-like_sf"/>
</dbReference>
<proteinExistence type="predicted"/>
<reference evidence="5 6" key="1">
    <citation type="submission" date="2023-03" db="EMBL/GenBank/DDBJ databases">
        <title>Complete genome sequences of several Auritidibacter ignavus strains isolated from ear infections.</title>
        <authorList>
            <person name="Baehr T."/>
            <person name="Baumhoegger A.M."/>
        </authorList>
    </citation>
    <scope>NUCLEOTIDE SEQUENCE [LARGE SCALE GENOMIC DNA]</scope>
    <source>
        <strain evidence="5 6">BABAE-6</strain>
    </source>
</reference>
<dbReference type="SMART" id="SM00342">
    <property type="entry name" value="HTH_ARAC"/>
    <property type="match status" value="1"/>
</dbReference>
<dbReference type="GO" id="GO:0043565">
    <property type="term" value="F:sequence-specific DNA binding"/>
    <property type="evidence" value="ECO:0007669"/>
    <property type="project" value="InterPro"/>
</dbReference>
<dbReference type="SUPFAM" id="SSF46689">
    <property type="entry name" value="Homeodomain-like"/>
    <property type="match status" value="2"/>
</dbReference>
<keyword evidence="3" id="KW-0804">Transcription</keyword>
<dbReference type="Proteomes" id="UP001224674">
    <property type="component" value="Chromosome"/>
</dbReference>
<dbReference type="PANTHER" id="PTHR46796">
    <property type="entry name" value="HTH-TYPE TRANSCRIPTIONAL ACTIVATOR RHAS-RELATED"/>
    <property type="match status" value="1"/>
</dbReference>
<protein>
    <submittedName>
        <fullName evidence="5">AraC family transcriptional regulator</fullName>
    </submittedName>
</protein>
<keyword evidence="1" id="KW-0805">Transcription regulation</keyword>